<reference evidence="1 2" key="1">
    <citation type="submission" date="2018-08" db="EMBL/GenBank/DDBJ databases">
        <title>A genome reference for cultivated species of the human gut microbiota.</title>
        <authorList>
            <person name="Zou Y."/>
            <person name="Xue W."/>
            <person name="Luo G."/>
        </authorList>
    </citation>
    <scope>NUCLEOTIDE SEQUENCE [LARGE SCALE GENOMIC DNA]</scope>
    <source>
        <strain evidence="1 2">AF20-9LB</strain>
    </source>
</reference>
<dbReference type="Proteomes" id="UP000266492">
    <property type="component" value="Unassembled WGS sequence"/>
</dbReference>
<dbReference type="AlphaFoldDB" id="A0A395W1R2"/>
<dbReference type="RefSeq" id="WP_118418674.1">
    <property type="nucleotide sequence ID" value="NZ_JAQDLI010000013.1"/>
</dbReference>
<name>A0A395W1R2_BACOV</name>
<sequence>MRPIRTVPPKDEREYPLVITAEEKDKVLNYILVVANGKRTAKLNYKDIPDLRISKEQYEIVLKEFNNRKFIDYNMYDIEDIEFDLEPGIYNFIERGGFTVERDLYTINFDVLELQLKRLEKELSPTTAIKVNNVVANAKNVTELVIGLKAIIEMLGT</sequence>
<proteinExistence type="predicted"/>
<evidence type="ECO:0000313" key="1">
    <source>
        <dbReference type="EMBL" id="RGS84031.1"/>
    </source>
</evidence>
<accession>A0A395W1R2</accession>
<organism evidence="1 2">
    <name type="scientific">Bacteroides ovatus</name>
    <dbReference type="NCBI Taxonomy" id="28116"/>
    <lineage>
        <taxon>Bacteria</taxon>
        <taxon>Pseudomonadati</taxon>
        <taxon>Bacteroidota</taxon>
        <taxon>Bacteroidia</taxon>
        <taxon>Bacteroidales</taxon>
        <taxon>Bacteroidaceae</taxon>
        <taxon>Bacteroides</taxon>
    </lineage>
</organism>
<gene>
    <name evidence="1" type="ORF">DWX70_10365</name>
</gene>
<protein>
    <submittedName>
        <fullName evidence="1">Uncharacterized protein</fullName>
    </submittedName>
</protein>
<comment type="caution">
    <text evidence="1">The sequence shown here is derived from an EMBL/GenBank/DDBJ whole genome shotgun (WGS) entry which is preliminary data.</text>
</comment>
<evidence type="ECO:0000313" key="2">
    <source>
        <dbReference type="Proteomes" id="UP000266492"/>
    </source>
</evidence>
<dbReference type="EMBL" id="QRVZ01000007">
    <property type="protein sequence ID" value="RGS84031.1"/>
    <property type="molecule type" value="Genomic_DNA"/>
</dbReference>